<comment type="similarity">
    <text evidence="1 11">Belongs to the thymidylate kinase family.</text>
</comment>
<dbReference type="GO" id="GO:0006235">
    <property type="term" value="P:dTTP biosynthetic process"/>
    <property type="evidence" value="ECO:0007669"/>
    <property type="project" value="UniProtKB-UniRule"/>
</dbReference>
<keyword evidence="14" id="KW-1185">Reference proteome</keyword>
<dbReference type="GO" id="GO:0005524">
    <property type="term" value="F:ATP binding"/>
    <property type="evidence" value="ECO:0007669"/>
    <property type="project" value="UniProtKB-UniRule"/>
</dbReference>
<dbReference type="GO" id="GO:0005829">
    <property type="term" value="C:cytosol"/>
    <property type="evidence" value="ECO:0007669"/>
    <property type="project" value="TreeGrafter"/>
</dbReference>
<dbReference type="GO" id="GO:0004798">
    <property type="term" value="F:dTMP kinase activity"/>
    <property type="evidence" value="ECO:0007669"/>
    <property type="project" value="UniProtKB-UniRule"/>
</dbReference>
<dbReference type="OrthoDB" id="9774907at2"/>
<evidence type="ECO:0000256" key="7">
    <source>
        <dbReference type="ARBA" id="ARBA00022777"/>
    </source>
</evidence>
<keyword evidence="7 11" id="KW-0418">Kinase</keyword>
<keyword evidence="4 11" id="KW-0808">Transferase</keyword>
<evidence type="ECO:0000256" key="5">
    <source>
        <dbReference type="ARBA" id="ARBA00022727"/>
    </source>
</evidence>
<dbReference type="PROSITE" id="PS01331">
    <property type="entry name" value="THYMIDYLATE_KINASE"/>
    <property type="match status" value="1"/>
</dbReference>
<proteinExistence type="inferred from homology"/>
<evidence type="ECO:0000256" key="6">
    <source>
        <dbReference type="ARBA" id="ARBA00022741"/>
    </source>
</evidence>
<comment type="caution">
    <text evidence="13">The sequence shown here is derived from an EMBL/GenBank/DDBJ whole genome shotgun (WGS) entry which is preliminary data.</text>
</comment>
<evidence type="ECO:0000313" key="14">
    <source>
        <dbReference type="Proteomes" id="UP000051131"/>
    </source>
</evidence>
<keyword evidence="6 11" id="KW-0547">Nucleotide-binding</keyword>
<feature type="binding site" evidence="11">
    <location>
        <begin position="10"/>
        <end position="17"/>
    </location>
    <ligand>
        <name>ATP</name>
        <dbReference type="ChEBI" id="CHEBI:30616"/>
    </ligand>
</feature>
<evidence type="ECO:0000256" key="10">
    <source>
        <dbReference type="ARBA" id="ARBA00057735"/>
    </source>
</evidence>
<evidence type="ECO:0000259" key="12">
    <source>
        <dbReference type="Pfam" id="PF02223"/>
    </source>
</evidence>
<dbReference type="GO" id="GO:0006227">
    <property type="term" value="P:dUDP biosynthetic process"/>
    <property type="evidence" value="ECO:0007669"/>
    <property type="project" value="TreeGrafter"/>
</dbReference>
<dbReference type="NCBIfam" id="TIGR00041">
    <property type="entry name" value="DTMP_kinase"/>
    <property type="match status" value="1"/>
</dbReference>
<feature type="domain" description="Thymidylate kinase-like" evidence="12">
    <location>
        <begin position="8"/>
        <end position="197"/>
    </location>
</feature>
<evidence type="ECO:0000256" key="2">
    <source>
        <dbReference type="ARBA" id="ARBA00012980"/>
    </source>
</evidence>
<dbReference type="EC" id="2.7.4.9" evidence="2 11"/>
<protein>
    <recommendedName>
        <fullName evidence="3 11">Thymidylate kinase</fullName>
        <ecNumber evidence="2 11">2.7.4.9</ecNumber>
    </recommendedName>
    <alternativeName>
        <fullName evidence="11">dTMP kinase</fullName>
    </alternativeName>
</protein>
<keyword evidence="8 11" id="KW-0067">ATP-binding</keyword>
<dbReference type="PANTHER" id="PTHR10344:SF4">
    <property type="entry name" value="UMP-CMP KINASE 2, MITOCHONDRIAL"/>
    <property type="match status" value="1"/>
</dbReference>
<dbReference type="EMBL" id="AYZE01000015">
    <property type="protein sequence ID" value="KRM90449.1"/>
    <property type="molecule type" value="Genomic_DNA"/>
</dbReference>
<gene>
    <name evidence="11" type="primary">tmk</name>
    <name evidence="13" type="ORF">FC80_GL001353</name>
</gene>
<organism evidence="13 14">
    <name type="scientific">Liquorilactobacillus cacaonum DSM 21116</name>
    <dbReference type="NCBI Taxonomy" id="1423729"/>
    <lineage>
        <taxon>Bacteria</taxon>
        <taxon>Bacillati</taxon>
        <taxon>Bacillota</taxon>
        <taxon>Bacilli</taxon>
        <taxon>Lactobacillales</taxon>
        <taxon>Lactobacillaceae</taxon>
        <taxon>Liquorilactobacillus</taxon>
    </lineage>
</organism>
<dbReference type="STRING" id="1423729.FC80_GL001353"/>
<dbReference type="Proteomes" id="UP000051131">
    <property type="component" value="Unassembled WGS sequence"/>
</dbReference>
<evidence type="ECO:0000313" key="13">
    <source>
        <dbReference type="EMBL" id="KRM90449.1"/>
    </source>
</evidence>
<comment type="function">
    <text evidence="10 11">Phosphorylation of dTMP to form dTDP in both de novo and salvage pathways of dTTP synthesis.</text>
</comment>
<reference evidence="13 14" key="1">
    <citation type="journal article" date="2015" name="Genome Announc.">
        <title>Expanding the biotechnology potential of lactobacilli through comparative genomics of 213 strains and associated genera.</title>
        <authorList>
            <person name="Sun Z."/>
            <person name="Harris H.M."/>
            <person name="McCann A."/>
            <person name="Guo C."/>
            <person name="Argimon S."/>
            <person name="Zhang W."/>
            <person name="Yang X."/>
            <person name="Jeffery I.B."/>
            <person name="Cooney J.C."/>
            <person name="Kagawa T.F."/>
            <person name="Liu W."/>
            <person name="Song Y."/>
            <person name="Salvetti E."/>
            <person name="Wrobel A."/>
            <person name="Rasinkangas P."/>
            <person name="Parkhill J."/>
            <person name="Rea M.C."/>
            <person name="O'Sullivan O."/>
            <person name="Ritari J."/>
            <person name="Douillard F.P."/>
            <person name="Paul Ross R."/>
            <person name="Yang R."/>
            <person name="Briner A.E."/>
            <person name="Felis G.E."/>
            <person name="de Vos W.M."/>
            <person name="Barrangou R."/>
            <person name="Klaenhammer T.R."/>
            <person name="Caufield P.W."/>
            <person name="Cui Y."/>
            <person name="Zhang H."/>
            <person name="O'Toole P.W."/>
        </authorList>
    </citation>
    <scope>NUCLEOTIDE SEQUENCE [LARGE SCALE GENOMIC DNA]</scope>
    <source>
        <strain evidence="13 14">DSM 21116</strain>
    </source>
</reference>
<dbReference type="HAMAP" id="MF_00165">
    <property type="entry name" value="Thymidylate_kinase"/>
    <property type="match status" value="1"/>
</dbReference>
<name>A0A0R2CFH9_9LACO</name>
<dbReference type="FunFam" id="3.40.50.300:FF:000225">
    <property type="entry name" value="Thymidylate kinase"/>
    <property type="match status" value="1"/>
</dbReference>
<dbReference type="InterPro" id="IPR018095">
    <property type="entry name" value="Thymidylate_kin_CS"/>
</dbReference>
<accession>A0A0R2CFH9</accession>
<dbReference type="SUPFAM" id="SSF52540">
    <property type="entry name" value="P-loop containing nucleoside triphosphate hydrolases"/>
    <property type="match status" value="1"/>
</dbReference>
<dbReference type="PANTHER" id="PTHR10344">
    <property type="entry name" value="THYMIDYLATE KINASE"/>
    <property type="match status" value="1"/>
</dbReference>
<sequence>MRGKFVTFEGPEGSGKTSVLKAISSELQQRGNQEYILTREPGGNRISEAIRNIILDTRLTEMDARTEALLYAAARRQHLVESVFPALSKGKLVLCDRFVDSSVVYQGAGRGLGEQEILQMNQFATEGLIPDVTFYFDLLPEVGLTRINEHRQNEINRLDQESLAFHNKVHEAYLELAKENPTRIILIDATQTLKKVIDQTIEQLKTKLPDFFN</sequence>
<evidence type="ECO:0000256" key="4">
    <source>
        <dbReference type="ARBA" id="ARBA00022679"/>
    </source>
</evidence>
<dbReference type="RefSeq" id="WP_057829564.1">
    <property type="nucleotide sequence ID" value="NZ_AYZE01000015.1"/>
</dbReference>
<dbReference type="CDD" id="cd01672">
    <property type="entry name" value="TMPK"/>
    <property type="match status" value="1"/>
</dbReference>
<evidence type="ECO:0000256" key="9">
    <source>
        <dbReference type="ARBA" id="ARBA00048743"/>
    </source>
</evidence>
<evidence type="ECO:0000256" key="3">
    <source>
        <dbReference type="ARBA" id="ARBA00017144"/>
    </source>
</evidence>
<evidence type="ECO:0000256" key="8">
    <source>
        <dbReference type="ARBA" id="ARBA00022840"/>
    </source>
</evidence>
<dbReference type="Pfam" id="PF02223">
    <property type="entry name" value="Thymidylate_kin"/>
    <property type="match status" value="1"/>
</dbReference>
<dbReference type="InterPro" id="IPR039430">
    <property type="entry name" value="Thymidylate_kin-like_dom"/>
</dbReference>
<dbReference type="InterPro" id="IPR027417">
    <property type="entry name" value="P-loop_NTPase"/>
</dbReference>
<keyword evidence="5 11" id="KW-0545">Nucleotide biosynthesis</keyword>
<comment type="catalytic activity">
    <reaction evidence="9 11">
        <text>dTMP + ATP = dTDP + ADP</text>
        <dbReference type="Rhea" id="RHEA:13517"/>
        <dbReference type="ChEBI" id="CHEBI:30616"/>
        <dbReference type="ChEBI" id="CHEBI:58369"/>
        <dbReference type="ChEBI" id="CHEBI:63528"/>
        <dbReference type="ChEBI" id="CHEBI:456216"/>
        <dbReference type="EC" id="2.7.4.9"/>
    </reaction>
</comment>
<dbReference type="AlphaFoldDB" id="A0A0R2CFH9"/>
<dbReference type="Gene3D" id="3.40.50.300">
    <property type="entry name" value="P-loop containing nucleotide triphosphate hydrolases"/>
    <property type="match status" value="1"/>
</dbReference>
<dbReference type="GO" id="GO:0006233">
    <property type="term" value="P:dTDP biosynthetic process"/>
    <property type="evidence" value="ECO:0007669"/>
    <property type="project" value="InterPro"/>
</dbReference>
<evidence type="ECO:0000256" key="1">
    <source>
        <dbReference type="ARBA" id="ARBA00009776"/>
    </source>
</evidence>
<dbReference type="InterPro" id="IPR018094">
    <property type="entry name" value="Thymidylate_kinase"/>
</dbReference>
<evidence type="ECO:0000256" key="11">
    <source>
        <dbReference type="HAMAP-Rule" id="MF_00165"/>
    </source>
</evidence>
<dbReference type="PATRIC" id="fig|1423729.3.peg.1374"/>